<dbReference type="InterPro" id="IPR004100">
    <property type="entry name" value="ATPase_F1/V1/A1_a/bsu_N"/>
</dbReference>
<comment type="similarity">
    <text evidence="9">Belongs to the ATPase alpha/beta chains family. T3SS ATPase subfamily.</text>
</comment>
<dbReference type="InterPro" id="IPR003593">
    <property type="entry name" value="AAA+_ATPase"/>
</dbReference>
<dbReference type="CDD" id="cd01136">
    <property type="entry name" value="ATPase_flagellum-secretory_path_III"/>
    <property type="match status" value="1"/>
</dbReference>
<dbReference type="FunFam" id="3.40.50.12240:FF:000002">
    <property type="entry name" value="Flagellum-specific ATP synthase FliI"/>
    <property type="match status" value="1"/>
</dbReference>
<dbReference type="Pfam" id="PF02874">
    <property type="entry name" value="ATP-synt_ab_N"/>
    <property type="match status" value="1"/>
</dbReference>
<evidence type="ECO:0000313" key="15">
    <source>
        <dbReference type="EMBL" id="EAU64202.1"/>
    </source>
</evidence>
<dbReference type="GO" id="GO:0005737">
    <property type="term" value="C:cytoplasm"/>
    <property type="evidence" value="ECO:0007669"/>
    <property type="project" value="UniProtKB-SubCell"/>
</dbReference>
<dbReference type="EC" id="7.4.2.8" evidence="10"/>
<proteinExistence type="inferred from homology"/>
<evidence type="ECO:0000256" key="7">
    <source>
        <dbReference type="ARBA" id="ARBA00022967"/>
    </source>
</evidence>
<dbReference type="GO" id="GO:0030257">
    <property type="term" value="C:type III protein secretion system complex"/>
    <property type="evidence" value="ECO:0007669"/>
    <property type="project" value="InterPro"/>
</dbReference>
<evidence type="ECO:0000256" key="6">
    <source>
        <dbReference type="ARBA" id="ARBA00022927"/>
    </source>
</evidence>
<dbReference type="EMBL" id="AAMD01000126">
    <property type="protein sequence ID" value="EAU64202.1"/>
    <property type="molecule type" value="Genomic_DNA"/>
</dbReference>
<keyword evidence="16" id="KW-1185">Reference proteome</keyword>
<protein>
    <recommendedName>
        <fullName evidence="11">Type 3 secretion system ATPase</fullName>
        <ecNumber evidence="10">7.4.2.8</ecNumber>
    </recommendedName>
</protein>
<evidence type="ECO:0000256" key="1">
    <source>
        <dbReference type="ARBA" id="ARBA00004496"/>
    </source>
</evidence>
<keyword evidence="7" id="KW-1278">Translocase</keyword>
<dbReference type="eggNOG" id="COG1157">
    <property type="taxonomic scope" value="Bacteria"/>
</dbReference>
<dbReference type="GO" id="GO:0016887">
    <property type="term" value="F:ATP hydrolysis activity"/>
    <property type="evidence" value="ECO:0007669"/>
    <property type="project" value="InterPro"/>
</dbReference>
<evidence type="ECO:0000313" key="17">
    <source>
        <dbReference type="Proteomes" id="UP000032702"/>
    </source>
</evidence>
<accession>Q08UQ0</accession>
<organism evidence="15 17">
    <name type="scientific">Stigmatella aurantiaca (strain DW4/3-1)</name>
    <dbReference type="NCBI Taxonomy" id="378806"/>
    <lineage>
        <taxon>Bacteria</taxon>
        <taxon>Pseudomonadati</taxon>
        <taxon>Myxococcota</taxon>
        <taxon>Myxococcia</taxon>
        <taxon>Myxococcales</taxon>
        <taxon>Cystobacterineae</taxon>
        <taxon>Archangiaceae</taxon>
        <taxon>Stigmatella</taxon>
    </lineage>
</organism>
<dbReference type="InterPro" id="IPR005714">
    <property type="entry name" value="ATPase_T3SS_FliI/YscN"/>
</dbReference>
<evidence type="ECO:0000256" key="4">
    <source>
        <dbReference type="ARBA" id="ARBA00022741"/>
    </source>
</evidence>
<dbReference type="AlphaFoldDB" id="Q08UQ0"/>
<keyword evidence="2" id="KW-0813">Transport</keyword>
<keyword evidence="6" id="KW-0653">Protein transport</keyword>
<dbReference type="HOGENOM" id="CLU_022398_5_1_7"/>
<evidence type="ECO:0000313" key="16">
    <source>
        <dbReference type="Proteomes" id="UP000001351"/>
    </source>
</evidence>
<dbReference type="CDD" id="cd18117">
    <property type="entry name" value="ATP-synt_flagellum-secretory_path_III_N"/>
    <property type="match status" value="1"/>
</dbReference>
<feature type="domain" description="AAA+ ATPase" evidence="13">
    <location>
        <begin position="157"/>
        <end position="338"/>
    </location>
</feature>
<dbReference type="PANTHER" id="PTHR15184:SF9">
    <property type="entry name" value="SPI-1 TYPE 3 SECRETION SYSTEM ATPASE"/>
    <property type="match status" value="1"/>
</dbReference>
<comment type="subcellular location">
    <subcellularLocation>
        <location evidence="1">Cytoplasm</location>
    </subcellularLocation>
</comment>
<dbReference type="SUPFAM" id="SSF52540">
    <property type="entry name" value="P-loop containing nucleoside triphosphate hydrolases"/>
    <property type="match status" value="1"/>
</dbReference>
<evidence type="ECO:0000256" key="2">
    <source>
        <dbReference type="ARBA" id="ARBA00022448"/>
    </source>
</evidence>
<dbReference type="GO" id="GO:0030254">
    <property type="term" value="P:protein secretion by the type III secretion system"/>
    <property type="evidence" value="ECO:0007669"/>
    <property type="project" value="InterPro"/>
</dbReference>
<dbReference type="InterPro" id="IPR027417">
    <property type="entry name" value="P-loop_NTPase"/>
</dbReference>
<keyword evidence="3" id="KW-0963">Cytoplasm</keyword>
<dbReference type="Proteomes" id="UP000001351">
    <property type="component" value="Chromosome"/>
</dbReference>
<dbReference type="EMBL" id="CP002271">
    <property type="protein sequence ID" value="ADO70833.1"/>
    <property type="molecule type" value="Genomic_DNA"/>
</dbReference>
<comment type="catalytic activity">
    <reaction evidence="12">
        <text>ATP + H2O + cellular proteinSide 1 = ADP + phosphate + cellular proteinSide 2.</text>
        <dbReference type="EC" id="7.4.2.8"/>
    </reaction>
</comment>
<dbReference type="InterPro" id="IPR040627">
    <property type="entry name" value="T3SS_ATPase_C"/>
</dbReference>
<dbReference type="Gene3D" id="3.40.50.12240">
    <property type="match status" value="1"/>
</dbReference>
<dbReference type="NCBIfam" id="TIGR01026">
    <property type="entry name" value="fliI_yscN"/>
    <property type="match status" value="1"/>
</dbReference>
<evidence type="ECO:0000256" key="12">
    <source>
        <dbReference type="ARBA" id="ARBA00034006"/>
    </source>
</evidence>
<reference evidence="15 17" key="1">
    <citation type="submission" date="2006-04" db="EMBL/GenBank/DDBJ databases">
        <authorList>
            <person name="Nierman W.C."/>
        </authorList>
    </citation>
    <scope>NUCLEOTIDE SEQUENCE [LARGE SCALE GENOMIC DNA]</scope>
    <source>
        <strain evidence="15 17">DW4/3-1</strain>
    </source>
</reference>
<dbReference type="InterPro" id="IPR000194">
    <property type="entry name" value="ATPase_F1/V1/A1_a/bsu_nucl-bd"/>
</dbReference>
<keyword evidence="8" id="KW-0843">Virulence</keyword>
<keyword evidence="15" id="KW-0378">Hydrolase</keyword>
<dbReference type="GO" id="GO:0046961">
    <property type="term" value="F:proton-transporting ATPase activity, rotational mechanism"/>
    <property type="evidence" value="ECO:0007669"/>
    <property type="project" value="InterPro"/>
</dbReference>
<dbReference type="KEGG" id="sur:STAUR_3041"/>
<dbReference type="PANTHER" id="PTHR15184">
    <property type="entry name" value="ATP SYNTHASE"/>
    <property type="match status" value="1"/>
</dbReference>
<evidence type="ECO:0000256" key="9">
    <source>
        <dbReference type="ARBA" id="ARBA00024342"/>
    </source>
</evidence>
<dbReference type="PATRIC" id="fig|378806.16.peg.3138"/>
<dbReference type="Pfam" id="PF18269">
    <property type="entry name" value="T3SS_ATPase_C"/>
    <property type="match status" value="1"/>
</dbReference>
<evidence type="ECO:0000256" key="8">
    <source>
        <dbReference type="ARBA" id="ARBA00023026"/>
    </source>
</evidence>
<dbReference type="NCBIfam" id="TIGR02546">
    <property type="entry name" value="III_secr_ATP"/>
    <property type="match status" value="1"/>
</dbReference>
<sequence length="436" mass="47541">MAIDLSRYYALLKDASLVRVRGRVTELTGLVIKASVPNVRVGEVVYIKSRVRGQVKAEVVGFQGDEVMLMPLGELYGIGPDSEVIPSGKPLTIKCGEGLLGRVLGGTGEPIDGKPLPDDLIDWSVDRDCPDPFTRMRIEHPLPLGVRCIDGLLTVGEGQRVGLFAGSGVGKSTLMGQIARNTKAELNVIALIGERGREVREFIEDALGEEGLRRSVLVCATSDQPSLVRLKAAYVATAIAEYFRERGGNVMFMLDTVTRLARAQREIGLAVGEPPARQGYPPSVFSMLPRILERTGNSAKGKCTAIYTCLVAGGDMEEPIADEVRGILDGHFILNRALGERNQWPAMDVLASLSRVMSGIVSKDHKKAAGKLRETLSTYEKQRDLILLGAYQYGTDPRTDYAIDKYDAIIDYLKQDTHSNSTFEETVNGLVGLFED</sequence>
<evidence type="ECO:0000256" key="11">
    <source>
        <dbReference type="ARBA" id="ARBA00024442"/>
    </source>
</evidence>
<evidence type="ECO:0000256" key="10">
    <source>
        <dbReference type="ARBA" id="ARBA00024382"/>
    </source>
</evidence>
<evidence type="ECO:0000256" key="5">
    <source>
        <dbReference type="ARBA" id="ARBA00022840"/>
    </source>
</evidence>
<dbReference type="GO" id="GO:0008564">
    <property type="term" value="F:protein-exporting ATPase activity"/>
    <property type="evidence" value="ECO:0007669"/>
    <property type="project" value="UniProtKB-EC"/>
</dbReference>
<dbReference type="GO" id="GO:0046933">
    <property type="term" value="F:proton-transporting ATP synthase activity, rotational mechanism"/>
    <property type="evidence" value="ECO:0007669"/>
    <property type="project" value="TreeGrafter"/>
</dbReference>
<keyword evidence="5" id="KW-0067">ATP-binding</keyword>
<name>Q08UQ0_STIAD</name>
<dbReference type="InterPro" id="IPR013380">
    <property type="entry name" value="ATPase_T3SS_SctN"/>
</dbReference>
<reference evidence="14 16" key="2">
    <citation type="journal article" date="2011" name="Mol. Biol. Evol.">
        <title>Comparative genomic analysis of fruiting body formation in Myxococcales.</title>
        <authorList>
            <person name="Huntley S."/>
            <person name="Hamann N."/>
            <person name="Wegener-Feldbrugge S."/>
            <person name="Treuner-Lange A."/>
            <person name="Kube M."/>
            <person name="Reinhardt R."/>
            <person name="Klages S."/>
            <person name="Muller R."/>
            <person name="Ronning C.M."/>
            <person name="Nierman W.C."/>
            <person name="Sogaard-Andersen L."/>
        </authorList>
    </citation>
    <scope>NUCLEOTIDE SEQUENCE [LARGE SCALE GENOMIC DNA]</scope>
    <source>
        <strain evidence="14 16">DW4/3-1</strain>
    </source>
</reference>
<dbReference type="GO" id="GO:0005524">
    <property type="term" value="F:ATP binding"/>
    <property type="evidence" value="ECO:0007669"/>
    <property type="project" value="UniProtKB-KW"/>
</dbReference>
<dbReference type="InterPro" id="IPR050053">
    <property type="entry name" value="ATPase_alpha/beta_chains"/>
</dbReference>
<gene>
    <name evidence="14" type="ordered locus">STAUR_3041</name>
    <name evidence="15" type="ORF">STIAU_4359</name>
</gene>
<dbReference type="OrthoDB" id="9803053at2"/>
<evidence type="ECO:0000256" key="3">
    <source>
        <dbReference type="ARBA" id="ARBA00022490"/>
    </source>
</evidence>
<evidence type="ECO:0000259" key="13">
    <source>
        <dbReference type="SMART" id="SM00382"/>
    </source>
</evidence>
<dbReference type="Proteomes" id="UP000032702">
    <property type="component" value="Unassembled WGS sequence"/>
</dbReference>
<dbReference type="Pfam" id="PF00006">
    <property type="entry name" value="ATP-synt_ab"/>
    <property type="match status" value="1"/>
</dbReference>
<keyword evidence="4" id="KW-0547">Nucleotide-binding</keyword>
<dbReference type="RefSeq" id="WP_002616839.1">
    <property type="nucleotide sequence ID" value="NC_014623.1"/>
</dbReference>
<dbReference type="SMART" id="SM00382">
    <property type="entry name" value="AAA"/>
    <property type="match status" value="1"/>
</dbReference>
<dbReference type="STRING" id="378806.STAUR_3041"/>
<evidence type="ECO:0000313" key="14">
    <source>
        <dbReference type="EMBL" id="ADO70833.1"/>
    </source>
</evidence>